<gene>
    <name evidence="1" type="ORF">FOZ62_007054</name>
</gene>
<organism evidence="1 2">
    <name type="scientific">Perkinsus olseni</name>
    <name type="common">Perkinsus atlanticus</name>
    <dbReference type="NCBI Taxonomy" id="32597"/>
    <lineage>
        <taxon>Eukaryota</taxon>
        <taxon>Sar</taxon>
        <taxon>Alveolata</taxon>
        <taxon>Perkinsozoa</taxon>
        <taxon>Perkinsea</taxon>
        <taxon>Perkinsida</taxon>
        <taxon>Perkinsidae</taxon>
        <taxon>Perkinsus</taxon>
    </lineage>
</organism>
<protein>
    <submittedName>
        <fullName evidence="1">Uncharacterized protein</fullName>
    </submittedName>
</protein>
<dbReference type="Proteomes" id="UP000574390">
    <property type="component" value="Unassembled WGS sequence"/>
</dbReference>
<evidence type="ECO:0000313" key="1">
    <source>
        <dbReference type="EMBL" id="KAF4742113.1"/>
    </source>
</evidence>
<proteinExistence type="predicted"/>
<dbReference type="EMBL" id="JABANM010008729">
    <property type="protein sequence ID" value="KAF4742113.1"/>
    <property type="molecule type" value="Genomic_DNA"/>
</dbReference>
<comment type="caution">
    <text evidence="1">The sequence shown here is derived from an EMBL/GenBank/DDBJ whole genome shotgun (WGS) entry which is preliminary data.</text>
</comment>
<name>A0A7J6TAJ7_PEROL</name>
<feature type="non-terminal residue" evidence="1">
    <location>
        <position position="1"/>
    </location>
</feature>
<reference evidence="1 2" key="1">
    <citation type="submission" date="2020-04" db="EMBL/GenBank/DDBJ databases">
        <title>Perkinsus olseni comparative genomics.</title>
        <authorList>
            <person name="Bogema D.R."/>
        </authorList>
    </citation>
    <scope>NUCLEOTIDE SEQUENCE [LARGE SCALE GENOMIC DNA]</scope>
    <source>
        <strain evidence="1">ATCC PRA-205</strain>
    </source>
</reference>
<accession>A0A7J6TAJ7</accession>
<sequence>DATKAGVQTDKLVHEIPLLAVTYDEPDNPKLIIPTGYSNVITEFGADPQGDGTVYSPDGRLYYFYSRTRAIGKGNRLRLDVLVEFAWLRRPLIQLSMDQQRLLIADCHGAVQDVQTFKFEDPRIEFEAK</sequence>
<feature type="non-terminal residue" evidence="1">
    <location>
        <position position="129"/>
    </location>
</feature>
<dbReference type="AlphaFoldDB" id="A0A7J6TAJ7"/>
<evidence type="ECO:0000313" key="2">
    <source>
        <dbReference type="Proteomes" id="UP000574390"/>
    </source>
</evidence>